<evidence type="ECO:0000313" key="2">
    <source>
        <dbReference type="EMBL" id="KAF5321954.1"/>
    </source>
</evidence>
<proteinExistence type="predicted"/>
<organism evidence="2 3">
    <name type="scientific">Psilocybe cf. subviscida</name>
    <dbReference type="NCBI Taxonomy" id="2480587"/>
    <lineage>
        <taxon>Eukaryota</taxon>
        <taxon>Fungi</taxon>
        <taxon>Dikarya</taxon>
        <taxon>Basidiomycota</taxon>
        <taxon>Agaricomycotina</taxon>
        <taxon>Agaricomycetes</taxon>
        <taxon>Agaricomycetidae</taxon>
        <taxon>Agaricales</taxon>
        <taxon>Agaricineae</taxon>
        <taxon>Strophariaceae</taxon>
        <taxon>Psilocybe</taxon>
    </lineage>
</organism>
<evidence type="ECO:0000256" key="1">
    <source>
        <dbReference type="SAM" id="MobiDB-lite"/>
    </source>
</evidence>
<feature type="compositionally biased region" description="Acidic residues" evidence="1">
    <location>
        <begin position="94"/>
        <end position="122"/>
    </location>
</feature>
<protein>
    <submittedName>
        <fullName evidence="2">Uncharacterized protein</fullName>
    </submittedName>
</protein>
<dbReference type="EMBL" id="JAACJJ010000028">
    <property type="protein sequence ID" value="KAF5321954.1"/>
    <property type="molecule type" value="Genomic_DNA"/>
</dbReference>
<comment type="caution">
    <text evidence="2">The sequence shown here is derived from an EMBL/GenBank/DDBJ whole genome shotgun (WGS) entry which is preliminary data.</text>
</comment>
<name>A0A8H5BEZ6_9AGAR</name>
<dbReference type="Proteomes" id="UP000567179">
    <property type="component" value="Unassembled WGS sequence"/>
</dbReference>
<gene>
    <name evidence="2" type="ORF">D9619_000017</name>
</gene>
<reference evidence="2 3" key="1">
    <citation type="journal article" date="2020" name="ISME J.">
        <title>Uncovering the hidden diversity of litter-decomposition mechanisms in mushroom-forming fungi.</title>
        <authorList>
            <person name="Floudas D."/>
            <person name="Bentzer J."/>
            <person name="Ahren D."/>
            <person name="Johansson T."/>
            <person name="Persson P."/>
            <person name="Tunlid A."/>
        </authorList>
    </citation>
    <scope>NUCLEOTIDE SEQUENCE [LARGE SCALE GENOMIC DNA]</scope>
    <source>
        <strain evidence="2 3">CBS 101986</strain>
    </source>
</reference>
<keyword evidence="3" id="KW-1185">Reference proteome</keyword>
<feature type="region of interest" description="Disordered" evidence="1">
    <location>
        <begin position="87"/>
        <end position="152"/>
    </location>
</feature>
<dbReference type="AlphaFoldDB" id="A0A8H5BEZ6"/>
<accession>A0A8H5BEZ6</accession>
<sequence>MYREHGIIEHLSLLYSQAHNKRVRVGGATLMRAFNLTHRVTPVTPHVPLSFKPSLTVISTFTTAGNGSGMDEDILSDVVPSNIVSCQPSQVGESESEFDEENEEDEVPEPEQEEEEEDELMSEDDKPAPKGKGKGPAAPKATKQARDEKRCKCKAEEGSLAVKRKEIGQGKGALSLPFTLSTPSLAAITGGG</sequence>
<evidence type="ECO:0000313" key="3">
    <source>
        <dbReference type="Proteomes" id="UP000567179"/>
    </source>
</evidence>